<gene>
    <name evidence="4" type="ORF">EJ08DRAFT_88001</name>
</gene>
<accession>A0A9P4NWR7</accession>
<proteinExistence type="predicted"/>
<dbReference type="OrthoDB" id="18412at2759"/>
<evidence type="ECO:0000256" key="1">
    <source>
        <dbReference type="PROSITE-ProRule" id="PRU00453"/>
    </source>
</evidence>
<feature type="compositionally biased region" description="Acidic residues" evidence="2">
    <location>
        <begin position="83"/>
        <end position="94"/>
    </location>
</feature>
<dbReference type="EMBL" id="MU007022">
    <property type="protein sequence ID" value="KAF2433080.1"/>
    <property type="molecule type" value="Genomic_DNA"/>
</dbReference>
<keyword evidence="1" id="KW-0479">Metal-binding</keyword>
<comment type="caution">
    <text evidence="4">The sequence shown here is derived from an EMBL/GenBank/DDBJ whole genome shotgun (WGS) entry which is preliminary data.</text>
</comment>
<evidence type="ECO:0000313" key="5">
    <source>
        <dbReference type="Proteomes" id="UP000800235"/>
    </source>
</evidence>
<keyword evidence="5" id="KW-1185">Reference proteome</keyword>
<feature type="domain" description="HIT-type" evidence="3">
    <location>
        <begin position="5"/>
        <end position="41"/>
    </location>
</feature>
<feature type="region of interest" description="Disordered" evidence="2">
    <location>
        <begin position="41"/>
        <end position="115"/>
    </location>
</feature>
<name>A0A9P4NWR7_9PEZI</name>
<evidence type="ECO:0000313" key="4">
    <source>
        <dbReference type="EMBL" id="KAF2433080.1"/>
    </source>
</evidence>
<dbReference type="PROSITE" id="PS00028">
    <property type="entry name" value="ZINC_FINGER_C2H2_1"/>
    <property type="match status" value="1"/>
</dbReference>
<dbReference type="Gene3D" id="3.30.60.190">
    <property type="match status" value="1"/>
</dbReference>
<dbReference type="InterPro" id="IPR013087">
    <property type="entry name" value="Znf_C2H2_type"/>
</dbReference>
<evidence type="ECO:0000259" key="3">
    <source>
        <dbReference type="PROSITE" id="PS51083"/>
    </source>
</evidence>
<keyword evidence="1" id="KW-0862">Zinc</keyword>
<dbReference type="GO" id="GO:0008270">
    <property type="term" value="F:zinc ion binding"/>
    <property type="evidence" value="ECO:0007669"/>
    <property type="project" value="UniProtKB-UniRule"/>
</dbReference>
<dbReference type="Proteomes" id="UP000800235">
    <property type="component" value="Unassembled WGS sequence"/>
</dbReference>
<protein>
    <recommendedName>
        <fullName evidence="3">HIT-type domain-containing protein</fullName>
    </recommendedName>
</protein>
<dbReference type="PROSITE" id="PS51083">
    <property type="entry name" value="ZF_HIT"/>
    <property type="match status" value="1"/>
</dbReference>
<dbReference type="Pfam" id="PF04438">
    <property type="entry name" value="zf-HIT"/>
    <property type="match status" value="1"/>
</dbReference>
<dbReference type="AlphaFoldDB" id="A0A9P4NWR7"/>
<sequence length="239" mass="26223">MADRCGVCNDAISKYKCPTCEVKYCSIACFKTHKILHEYGASKPKSGNEAVESTSSPLTASRKRRRSHSVDSKATAEPVDLDRPDDENEGEEEKQEPSLLQPPATQNPSHPSLPISTITTIKHRLKLHPSYAPLFKKHPNLRSQLRRIAASAKNPTNLASEYYKNGKDVQERRRNVPYNERVKGQWTPEKALKVAAELSLKLREDNRGVDEFMELVAVVRAEAAAEAAGGGGGCGGGEG</sequence>
<dbReference type="SUPFAM" id="SSF144232">
    <property type="entry name" value="HIT/MYND zinc finger-like"/>
    <property type="match status" value="1"/>
</dbReference>
<reference evidence="4" key="1">
    <citation type="journal article" date="2020" name="Stud. Mycol.">
        <title>101 Dothideomycetes genomes: a test case for predicting lifestyles and emergence of pathogens.</title>
        <authorList>
            <person name="Haridas S."/>
            <person name="Albert R."/>
            <person name="Binder M."/>
            <person name="Bloem J."/>
            <person name="Labutti K."/>
            <person name="Salamov A."/>
            <person name="Andreopoulos B."/>
            <person name="Baker S."/>
            <person name="Barry K."/>
            <person name="Bills G."/>
            <person name="Bluhm B."/>
            <person name="Cannon C."/>
            <person name="Castanera R."/>
            <person name="Culley D."/>
            <person name="Daum C."/>
            <person name="Ezra D."/>
            <person name="Gonzalez J."/>
            <person name="Henrissat B."/>
            <person name="Kuo A."/>
            <person name="Liang C."/>
            <person name="Lipzen A."/>
            <person name="Lutzoni F."/>
            <person name="Magnuson J."/>
            <person name="Mondo S."/>
            <person name="Nolan M."/>
            <person name="Ohm R."/>
            <person name="Pangilinan J."/>
            <person name="Park H.-J."/>
            <person name="Ramirez L."/>
            <person name="Alfaro M."/>
            <person name="Sun H."/>
            <person name="Tritt A."/>
            <person name="Yoshinaga Y."/>
            <person name="Zwiers L.-H."/>
            <person name="Turgeon B."/>
            <person name="Goodwin S."/>
            <person name="Spatafora J."/>
            <person name="Crous P."/>
            <person name="Grigoriev I."/>
        </authorList>
    </citation>
    <scope>NUCLEOTIDE SEQUENCE</scope>
    <source>
        <strain evidence="4">CBS 130266</strain>
    </source>
</reference>
<organism evidence="4 5">
    <name type="scientific">Tothia fuscella</name>
    <dbReference type="NCBI Taxonomy" id="1048955"/>
    <lineage>
        <taxon>Eukaryota</taxon>
        <taxon>Fungi</taxon>
        <taxon>Dikarya</taxon>
        <taxon>Ascomycota</taxon>
        <taxon>Pezizomycotina</taxon>
        <taxon>Dothideomycetes</taxon>
        <taxon>Pleosporomycetidae</taxon>
        <taxon>Venturiales</taxon>
        <taxon>Cylindrosympodiaceae</taxon>
        <taxon>Tothia</taxon>
    </lineage>
</organism>
<feature type="compositionally biased region" description="Polar residues" evidence="2">
    <location>
        <begin position="103"/>
        <end position="115"/>
    </location>
</feature>
<dbReference type="InterPro" id="IPR007529">
    <property type="entry name" value="Znf_HIT"/>
</dbReference>
<keyword evidence="1" id="KW-0863">Zinc-finger</keyword>
<dbReference type="CDD" id="cd23024">
    <property type="entry name" value="zf-HIT_ZNHIT2-3"/>
    <property type="match status" value="1"/>
</dbReference>
<evidence type="ECO:0000256" key="2">
    <source>
        <dbReference type="SAM" id="MobiDB-lite"/>
    </source>
</evidence>